<dbReference type="InterPro" id="IPR018580">
    <property type="entry name" value="Uncharacterised_YfhO"/>
</dbReference>
<dbReference type="PANTHER" id="PTHR38454">
    <property type="entry name" value="INTEGRAL MEMBRANE PROTEIN-RELATED"/>
    <property type="match status" value="1"/>
</dbReference>
<keyword evidence="1" id="KW-0812">Transmembrane</keyword>
<dbReference type="eggNOG" id="COG5617">
    <property type="taxonomic scope" value="Bacteria"/>
</dbReference>
<feature type="transmembrane region" description="Helical" evidence="1">
    <location>
        <begin position="426"/>
        <end position="443"/>
    </location>
</feature>
<dbReference type="HOGENOM" id="CLU_008305_1_0_0"/>
<keyword evidence="1" id="KW-0472">Membrane</keyword>
<feature type="transmembrane region" description="Helical" evidence="1">
    <location>
        <begin position="160"/>
        <end position="178"/>
    </location>
</feature>
<protein>
    <recommendedName>
        <fullName evidence="4">Membrane protein 6-pyruvoyl-tetrahydropterin synthase-related domain-containing protein</fullName>
    </recommendedName>
</protein>
<dbReference type="STRING" id="521674.Plim_0394"/>
<feature type="transmembrane region" description="Helical" evidence="1">
    <location>
        <begin position="455"/>
        <end position="478"/>
    </location>
</feature>
<keyword evidence="1" id="KW-1133">Transmembrane helix</keyword>
<feature type="transmembrane region" description="Helical" evidence="1">
    <location>
        <begin position="233"/>
        <end position="250"/>
    </location>
</feature>
<evidence type="ECO:0008006" key="4">
    <source>
        <dbReference type="Google" id="ProtNLM"/>
    </source>
</evidence>
<gene>
    <name evidence="2" type="ordered locus">Plim_0394</name>
</gene>
<keyword evidence="3" id="KW-1185">Reference proteome</keyword>
<sequence length="744" mass="82959">MDVSERIFFDSILHLQIYESMPPRSAAKAVAERSTSESGKGAPSFLIPEWLWALGAAILASWLAWASFYEGSTLIGGDLYTYLLPQKAFFQQELAVGRWPLWNNLTGHGYPVIAESQTAVFYPARLLSLSLFAADHAYTAEQLAHYVAAFFCMWLYLRQIGLSIPGTIFGCVVYVYGWFPTRIILEWAIIGGLYLPLGLWLIERFLQRKSWKYAIALAGVLGLHLLAGHYNLAFIEVLVWLAYIPVRLWLLPTMEDSPQTSEISARARLPLALALVTAIGFGFGLGAVQLLPTWELKGQSQRAEKGQDFQPGYGHIPPQFLGQLFAPTWWNPANHNIDEELSQMWSPTGAGTNRVEAHLYVGLAVWMGLVGVGWLAYRSAGNLIVFRWIGVFLLGSFVAMIFATGLPLFVTASLPGFSYFTGPGRFGIVATFCLAVAGGLAWDQLLNHISARYRWILWCLVIGFTWFDLQIVSMQATYGVIIEKSPYSMIAKSEVRRILLADPRQPVRVYAPGANLPNLLGVSTTPVFLGIGPAAYFSPEARFPTEAPLSQQIEFLSKQGVTHWLTMDPLSLPAAGSKDPSTGGSTNEESLRLVWSGFDEFLNRAWGRFDEPLYLYSLPAAPGRCYLEGIGSQPARKVTMVEHGPQRIEVQVEAGSRQTLVLTELADRDWKLTINGQPTSWEAAGLSRKVEVPEGETILVWSYQPWSLWWGLGISLFVVLILATIGHIRFWHPQWTHWWLPQAP</sequence>
<dbReference type="AlphaFoldDB" id="D5SPL4"/>
<reference evidence="2 3" key="1">
    <citation type="journal article" date="2010" name="Stand. Genomic Sci.">
        <title>Complete genome sequence of Planctomyces limnophilus type strain (Mu 290).</title>
        <authorList>
            <person name="Labutti K."/>
            <person name="Sikorski J."/>
            <person name="Schneider S."/>
            <person name="Nolan M."/>
            <person name="Lucas S."/>
            <person name="Glavina Del Rio T."/>
            <person name="Tice H."/>
            <person name="Cheng J.F."/>
            <person name="Goodwin L."/>
            <person name="Pitluck S."/>
            <person name="Liolios K."/>
            <person name="Ivanova N."/>
            <person name="Mavromatis K."/>
            <person name="Mikhailova N."/>
            <person name="Pati A."/>
            <person name="Chen A."/>
            <person name="Palaniappan K."/>
            <person name="Land M."/>
            <person name="Hauser L."/>
            <person name="Chang Y.J."/>
            <person name="Jeffries C.D."/>
            <person name="Tindall B.J."/>
            <person name="Rohde M."/>
            <person name="Goker M."/>
            <person name="Woyke T."/>
            <person name="Bristow J."/>
            <person name="Eisen J.A."/>
            <person name="Markowitz V."/>
            <person name="Hugenholtz P."/>
            <person name="Kyrpides N.C."/>
            <person name="Klenk H.P."/>
            <person name="Lapidus A."/>
        </authorList>
    </citation>
    <scope>NUCLEOTIDE SEQUENCE [LARGE SCALE GENOMIC DNA]</scope>
    <source>
        <strain evidence="3">ATCC 43296 / DSM 3776 / IFAM 1008 / 290</strain>
    </source>
</reference>
<feature type="transmembrane region" description="Helical" evidence="1">
    <location>
        <begin position="50"/>
        <end position="69"/>
    </location>
</feature>
<accession>D5SPL4</accession>
<feature type="transmembrane region" description="Helical" evidence="1">
    <location>
        <begin position="708"/>
        <end position="728"/>
    </location>
</feature>
<dbReference type="PANTHER" id="PTHR38454:SF1">
    <property type="entry name" value="INTEGRAL MEMBRANE PROTEIN"/>
    <property type="match status" value="1"/>
</dbReference>
<evidence type="ECO:0000313" key="2">
    <source>
        <dbReference type="EMBL" id="ADG66244.1"/>
    </source>
</evidence>
<evidence type="ECO:0000313" key="3">
    <source>
        <dbReference type="Proteomes" id="UP000002220"/>
    </source>
</evidence>
<feature type="transmembrane region" description="Helical" evidence="1">
    <location>
        <begin position="211"/>
        <end position="227"/>
    </location>
</feature>
<name>D5SPL4_PLAL2</name>
<organism evidence="2 3">
    <name type="scientific">Planctopirus limnophila (strain ATCC 43296 / DSM 3776 / IFAM 1008 / Mu 290)</name>
    <name type="common">Planctomyces limnophilus</name>
    <dbReference type="NCBI Taxonomy" id="521674"/>
    <lineage>
        <taxon>Bacteria</taxon>
        <taxon>Pseudomonadati</taxon>
        <taxon>Planctomycetota</taxon>
        <taxon>Planctomycetia</taxon>
        <taxon>Planctomycetales</taxon>
        <taxon>Planctomycetaceae</taxon>
        <taxon>Planctopirus</taxon>
    </lineage>
</organism>
<dbReference type="KEGG" id="plm:Plim_0394"/>
<feature type="transmembrane region" description="Helical" evidence="1">
    <location>
        <begin position="357"/>
        <end position="377"/>
    </location>
</feature>
<dbReference type="EMBL" id="CP001744">
    <property type="protein sequence ID" value="ADG66244.1"/>
    <property type="molecule type" value="Genomic_DNA"/>
</dbReference>
<feature type="transmembrane region" description="Helical" evidence="1">
    <location>
        <begin position="184"/>
        <end position="202"/>
    </location>
</feature>
<feature type="transmembrane region" description="Helical" evidence="1">
    <location>
        <begin position="384"/>
        <end position="406"/>
    </location>
</feature>
<proteinExistence type="predicted"/>
<dbReference type="Proteomes" id="UP000002220">
    <property type="component" value="Chromosome"/>
</dbReference>
<evidence type="ECO:0000256" key="1">
    <source>
        <dbReference type="SAM" id="Phobius"/>
    </source>
</evidence>
<feature type="transmembrane region" description="Helical" evidence="1">
    <location>
        <begin position="271"/>
        <end position="291"/>
    </location>
</feature>